<sequence>YSGDWSRIGVISKEIEAILKMAAYFIVPLSVGLIFYSSRNADGALDKHGTKEGNKVCPEGLPR</sequence>
<feature type="domain" description="DUF7887" evidence="2">
    <location>
        <begin position="1"/>
        <end position="39"/>
    </location>
</feature>
<gene>
    <name evidence="3" type="ORF">KI387_022263</name>
</gene>
<feature type="non-terminal residue" evidence="3">
    <location>
        <position position="63"/>
    </location>
</feature>
<dbReference type="PANTHER" id="PTHR38389">
    <property type="entry name" value="DNA-DIRECTED RNA POLYMERASE SUBUNIT BETA"/>
    <property type="match status" value="1"/>
</dbReference>
<dbReference type="EMBL" id="JAHRHJ020000005">
    <property type="protein sequence ID" value="KAH9313636.1"/>
    <property type="molecule type" value="Genomic_DNA"/>
</dbReference>
<dbReference type="PANTHER" id="PTHR38389:SF1">
    <property type="entry name" value="DNA-DIRECTED RNA POLYMERASE SUBUNIT BETA"/>
    <property type="match status" value="1"/>
</dbReference>
<proteinExistence type="predicted"/>
<evidence type="ECO:0000313" key="4">
    <source>
        <dbReference type="Proteomes" id="UP000824469"/>
    </source>
</evidence>
<evidence type="ECO:0000256" key="1">
    <source>
        <dbReference type="SAM" id="Phobius"/>
    </source>
</evidence>
<reference evidence="3 4" key="1">
    <citation type="journal article" date="2021" name="Nat. Plants">
        <title>The Taxus genome provides insights into paclitaxel biosynthesis.</title>
        <authorList>
            <person name="Xiong X."/>
            <person name="Gou J."/>
            <person name="Liao Q."/>
            <person name="Li Y."/>
            <person name="Zhou Q."/>
            <person name="Bi G."/>
            <person name="Li C."/>
            <person name="Du R."/>
            <person name="Wang X."/>
            <person name="Sun T."/>
            <person name="Guo L."/>
            <person name="Liang H."/>
            <person name="Lu P."/>
            <person name="Wu Y."/>
            <person name="Zhang Z."/>
            <person name="Ro D.K."/>
            <person name="Shang Y."/>
            <person name="Huang S."/>
            <person name="Yan J."/>
        </authorList>
    </citation>
    <scope>NUCLEOTIDE SEQUENCE [LARGE SCALE GENOMIC DNA]</scope>
    <source>
        <strain evidence="3">Ta-2019</strain>
    </source>
</reference>
<keyword evidence="1" id="KW-0812">Transmembrane</keyword>
<keyword evidence="4" id="KW-1185">Reference proteome</keyword>
<organism evidence="3 4">
    <name type="scientific">Taxus chinensis</name>
    <name type="common">Chinese yew</name>
    <name type="synonym">Taxus wallichiana var. chinensis</name>
    <dbReference type="NCBI Taxonomy" id="29808"/>
    <lineage>
        <taxon>Eukaryota</taxon>
        <taxon>Viridiplantae</taxon>
        <taxon>Streptophyta</taxon>
        <taxon>Embryophyta</taxon>
        <taxon>Tracheophyta</taxon>
        <taxon>Spermatophyta</taxon>
        <taxon>Pinopsida</taxon>
        <taxon>Pinidae</taxon>
        <taxon>Conifers II</taxon>
        <taxon>Cupressales</taxon>
        <taxon>Taxaceae</taxon>
        <taxon>Taxus</taxon>
    </lineage>
</organism>
<dbReference type="InterPro" id="IPR057209">
    <property type="entry name" value="DUF7887"/>
</dbReference>
<keyword evidence="1" id="KW-0472">Membrane</keyword>
<feature type="transmembrane region" description="Helical" evidence="1">
    <location>
        <begin position="21"/>
        <end position="38"/>
    </location>
</feature>
<accession>A0AA38FZK5</accession>
<feature type="non-terminal residue" evidence="3">
    <location>
        <position position="1"/>
    </location>
</feature>
<dbReference type="Proteomes" id="UP000824469">
    <property type="component" value="Unassembled WGS sequence"/>
</dbReference>
<dbReference type="AlphaFoldDB" id="A0AA38FZK5"/>
<keyword evidence="1" id="KW-1133">Transmembrane helix</keyword>
<comment type="caution">
    <text evidence="3">The sequence shown here is derived from an EMBL/GenBank/DDBJ whole genome shotgun (WGS) entry which is preliminary data.</text>
</comment>
<evidence type="ECO:0000259" key="2">
    <source>
        <dbReference type="Pfam" id="PF25397"/>
    </source>
</evidence>
<evidence type="ECO:0000313" key="3">
    <source>
        <dbReference type="EMBL" id="KAH9313636.1"/>
    </source>
</evidence>
<dbReference type="Pfam" id="PF25397">
    <property type="entry name" value="DUF7887"/>
    <property type="match status" value="1"/>
</dbReference>
<name>A0AA38FZK5_TAXCH</name>
<protein>
    <recommendedName>
        <fullName evidence="2">DUF7887 domain-containing protein</fullName>
    </recommendedName>
</protein>